<organism evidence="1 2">
    <name type="scientific">Halosquirtibacter laminarini</name>
    <dbReference type="NCBI Taxonomy" id="3374600"/>
    <lineage>
        <taxon>Bacteria</taxon>
        <taxon>Pseudomonadati</taxon>
        <taxon>Bacteroidota</taxon>
        <taxon>Bacteroidia</taxon>
        <taxon>Marinilabiliales</taxon>
        <taxon>Prolixibacteraceae</taxon>
        <taxon>Halosquirtibacter</taxon>
    </lineage>
</organism>
<dbReference type="EMBL" id="CP081303">
    <property type="protein sequence ID" value="QZE15100.1"/>
    <property type="molecule type" value="Genomic_DNA"/>
</dbReference>
<keyword evidence="2" id="KW-1185">Reference proteome</keyword>
<reference evidence="1" key="1">
    <citation type="submission" date="2021-08" db="EMBL/GenBank/DDBJ databases">
        <title>Novel anaerobic bacterium isolated from sea squirt in East Sea, Republic of Korea.</title>
        <authorList>
            <person name="Nguyen T.H."/>
            <person name="Li Z."/>
            <person name="Lee Y.-J."/>
            <person name="Ko J."/>
            <person name="Kim S.-G."/>
        </authorList>
    </citation>
    <scope>NUCLEOTIDE SEQUENCE</scope>
    <source>
        <strain evidence="1">KCTC 25031</strain>
    </source>
</reference>
<evidence type="ECO:0000313" key="1">
    <source>
        <dbReference type="EMBL" id="QZE15100.1"/>
    </source>
</evidence>
<name>A0AC61NHG1_9BACT</name>
<dbReference type="Proteomes" id="UP000826212">
    <property type="component" value="Chromosome"/>
</dbReference>
<protein>
    <submittedName>
        <fullName evidence="1">TolB-like 6-bladed beta-propeller domain-containing protein</fullName>
    </submittedName>
</protein>
<accession>A0AC61NHG1</accession>
<proteinExistence type="predicted"/>
<evidence type="ECO:0000313" key="2">
    <source>
        <dbReference type="Proteomes" id="UP000826212"/>
    </source>
</evidence>
<gene>
    <name evidence="1" type="ORF">K4L44_04530</name>
</gene>
<sequence length="359" mass="41503">MNLKLYLVIVLLLGMSCTNKVKENNIQTVDQSKIETIDIKLEKHSVEGKLLNPTKIGISENKLIFLNNVDGTFLSIYENEKQDYKFCGNQLHKGKGKGEIAREIDNHTFRVKGNKVEFCDLLNIYEYNIEGTPNKKLTSLFEFDRSYFPVNCGFRLYNNYYFKNTTPRGPKIERLFQCTDGKSTKEVYPFPTDLLSKSDANKGRGNLWQIFAGSYAIDPQDKKMFISYQNFPQIDIIDTQEMKKMGTIRYAEQRKTTFFDGNQYAPSSKNYIYGNEIYTTKNRVYALILEQSKETLSTIDFENPSVLPYILVIDMDGKPQYRLNLDHLILSFAVSEDDTMLYGASPFESNTIFSYNLKN</sequence>